<dbReference type="Proteomes" id="UP001620645">
    <property type="component" value="Unassembled WGS sequence"/>
</dbReference>
<proteinExistence type="predicted"/>
<reference evidence="1 2" key="1">
    <citation type="submission" date="2024-10" db="EMBL/GenBank/DDBJ databases">
        <authorList>
            <person name="Kim D."/>
        </authorList>
    </citation>
    <scope>NUCLEOTIDE SEQUENCE [LARGE SCALE GENOMIC DNA]</scope>
    <source>
        <strain evidence="1">Taebaek</strain>
    </source>
</reference>
<gene>
    <name evidence="1" type="ORF">niasHS_005661</name>
</gene>
<evidence type="ECO:0000313" key="1">
    <source>
        <dbReference type="EMBL" id="KAL3095902.1"/>
    </source>
</evidence>
<protein>
    <submittedName>
        <fullName evidence="1">Uncharacterized protein</fullName>
    </submittedName>
</protein>
<dbReference type="AlphaFoldDB" id="A0ABD2JZ28"/>
<dbReference type="EMBL" id="JBICCN010000078">
    <property type="protein sequence ID" value="KAL3095902.1"/>
    <property type="molecule type" value="Genomic_DNA"/>
</dbReference>
<accession>A0ABD2JZ28</accession>
<comment type="caution">
    <text evidence="1">The sequence shown here is derived from an EMBL/GenBank/DDBJ whole genome shotgun (WGS) entry which is preliminary data.</text>
</comment>
<organism evidence="1 2">
    <name type="scientific">Heterodera schachtii</name>
    <name type="common">Sugarbeet cyst nematode worm</name>
    <name type="synonym">Tylenchus schachtii</name>
    <dbReference type="NCBI Taxonomy" id="97005"/>
    <lineage>
        <taxon>Eukaryota</taxon>
        <taxon>Metazoa</taxon>
        <taxon>Ecdysozoa</taxon>
        <taxon>Nematoda</taxon>
        <taxon>Chromadorea</taxon>
        <taxon>Rhabditida</taxon>
        <taxon>Tylenchina</taxon>
        <taxon>Tylenchomorpha</taxon>
        <taxon>Tylenchoidea</taxon>
        <taxon>Heteroderidae</taxon>
        <taxon>Heteroderinae</taxon>
        <taxon>Heterodera</taxon>
    </lineage>
</organism>
<name>A0ABD2JZ28_HETSC</name>
<evidence type="ECO:0000313" key="2">
    <source>
        <dbReference type="Proteomes" id="UP001620645"/>
    </source>
</evidence>
<keyword evidence="2" id="KW-1185">Reference proteome</keyword>
<sequence>MVTSSSLFACATLAKSGYPKTNEPRPADIRKCPYCRRPTFAEDAVPTPRWTTLTTQHNQHMPNEADEEIQF</sequence>